<gene>
    <name evidence="3" type="ORF">FB472_1678</name>
</gene>
<keyword evidence="2" id="KW-0472">Membrane</keyword>
<evidence type="ECO:0000313" key="4">
    <source>
        <dbReference type="Proteomes" id="UP000316560"/>
    </source>
</evidence>
<dbReference type="Proteomes" id="UP000316560">
    <property type="component" value="Unassembled WGS sequence"/>
</dbReference>
<evidence type="ECO:0000313" key="3">
    <source>
        <dbReference type="EMBL" id="TQO20068.1"/>
    </source>
</evidence>
<protein>
    <submittedName>
        <fullName evidence="3">Uncharacterized protein DUF20</fullName>
    </submittedName>
</protein>
<keyword evidence="4" id="KW-1185">Reference proteome</keyword>
<evidence type="ECO:0000256" key="1">
    <source>
        <dbReference type="SAM" id="MobiDB-lite"/>
    </source>
</evidence>
<dbReference type="EMBL" id="VFRA01000001">
    <property type="protein sequence ID" value="TQO20068.1"/>
    <property type="molecule type" value="Genomic_DNA"/>
</dbReference>
<name>A0A8H2K595_9MICO</name>
<feature type="transmembrane region" description="Helical" evidence="2">
    <location>
        <begin position="12"/>
        <end position="42"/>
    </location>
</feature>
<feature type="region of interest" description="Disordered" evidence="1">
    <location>
        <begin position="47"/>
        <end position="79"/>
    </location>
</feature>
<keyword evidence="2" id="KW-1133">Transmembrane helix</keyword>
<reference evidence="3 4" key="1">
    <citation type="submission" date="2019-06" db="EMBL/GenBank/DDBJ databases">
        <title>Sequencing the genomes of 1000 actinobacteria strains.</title>
        <authorList>
            <person name="Klenk H.-P."/>
        </authorList>
    </citation>
    <scope>NUCLEOTIDE SEQUENCE [LARGE SCALE GENOMIC DNA]</scope>
    <source>
        <strain evidence="3 4">DSM 21947</strain>
    </source>
</reference>
<accession>A0A8H2K595</accession>
<proteinExistence type="predicted"/>
<sequence length="79" mass="8061">MAQSLKIHSLVILLALTTGTAFGGIIGAVLSVPIAVVGWAIIRTWNASGDSPDAPLTKDNHAVDDVGADFGDDTTQATT</sequence>
<keyword evidence="2" id="KW-0812">Transmembrane</keyword>
<evidence type="ECO:0000256" key="2">
    <source>
        <dbReference type="SAM" id="Phobius"/>
    </source>
</evidence>
<organism evidence="3 4">
    <name type="scientific">Rhodoglobus vestalii</name>
    <dbReference type="NCBI Taxonomy" id="193384"/>
    <lineage>
        <taxon>Bacteria</taxon>
        <taxon>Bacillati</taxon>
        <taxon>Actinomycetota</taxon>
        <taxon>Actinomycetes</taxon>
        <taxon>Micrococcales</taxon>
        <taxon>Microbacteriaceae</taxon>
        <taxon>Rhodoglobus</taxon>
    </lineage>
</organism>
<dbReference type="AlphaFoldDB" id="A0A8H2K595"/>
<comment type="caution">
    <text evidence="3">The sequence shown here is derived from an EMBL/GenBank/DDBJ whole genome shotgun (WGS) entry which is preliminary data.</text>
</comment>